<dbReference type="KEGG" id="pfaa:MM59RIKEN_16230"/>
<sequence length="50" mass="5406">MPETPMWGNSRLLAWAYKGCYNQKSGKVGHGYGNENSNFGIEEAAALVTG</sequence>
<dbReference type="Proteomes" id="UP000679848">
    <property type="component" value="Chromosome"/>
</dbReference>
<organism evidence="1 2">
    <name type="scientific">Pusillibacter faecalis</name>
    <dbReference type="NCBI Taxonomy" id="2714358"/>
    <lineage>
        <taxon>Bacteria</taxon>
        <taxon>Bacillati</taxon>
        <taxon>Bacillota</taxon>
        <taxon>Clostridia</taxon>
        <taxon>Eubacteriales</taxon>
        <taxon>Oscillospiraceae</taxon>
        <taxon>Pusillibacter</taxon>
    </lineage>
</organism>
<name>A0A810Q8K4_9FIRM</name>
<accession>A0A810Q8K4</accession>
<protein>
    <submittedName>
        <fullName evidence="1">Uncharacterized protein</fullName>
    </submittedName>
</protein>
<evidence type="ECO:0000313" key="1">
    <source>
        <dbReference type="EMBL" id="BCK84304.1"/>
    </source>
</evidence>
<dbReference type="EMBL" id="AP023420">
    <property type="protein sequence ID" value="BCK84304.1"/>
    <property type="molecule type" value="Genomic_DNA"/>
</dbReference>
<evidence type="ECO:0000313" key="2">
    <source>
        <dbReference type="Proteomes" id="UP000679848"/>
    </source>
</evidence>
<gene>
    <name evidence="1" type="ORF">MM59RIKEN_16230</name>
</gene>
<reference evidence="1" key="1">
    <citation type="submission" date="2020-09" db="EMBL/GenBank/DDBJ databases">
        <title>New species isolated from human feces.</title>
        <authorList>
            <person name="Kitahara M."/>
            <person name="Shigeno Y."/>
            <person name="Shime M."/>
            <person name="Matsumoto Y."/>
            <person name="Nakamura S."/>
            <person name="Motooka D."/>
            <person name="Fukuoka S."/>
            <person name="Nishikawa H."/>
            <person name="Benno Y."/>
        </authorList>
    </citation>
    <scope>NUCLEOTIDE SEQUENCE</scope>
    <source>
        <strain evidence="1">MM59</strain>
    </source>
</reference>
<proteinExistence type="predicted"/>
<keyword evidence="2" id="KW-1185">Reference proteome</keyword>
<dbReference type="AlphaFoldDB" id="A0A810Q8K4"/>